<proteinExistence type="predicted"/>
<keyword evidence="2" id="KW-1185">Reference proteome</keyword>
<organism evidence="2 3">
    <name type="scientific">Globodera pallida</name>
    <name type="common">Potato cyst nematode worm</name>
    <name type="synonym">Heterodera pallida</name>
    <dbReference type="NCBI Taxonomy" id="36090"/>
    <lineage>
        <taxon>Eukaryota</taxon>
        <taxon>Metazoa</taxon>
        <taxon>Ecdysozoa</taxon>
        <taxon>Nematoda</taxon>
        <taxon>Chromadorea</taxon>
        <taxon>Rhabditida</taxon>
        <taxon>Tylenchina</taxon>
        <taxon>Tylenchomorpha</taxon>
        <taxon>Tylenchoidea</taxon>
        <taxon>Heteroderidae</taxon>
        <taxon>Heteroderinae</taxon>
        <taxon>Globodera</taxon>
    </lineage>
</organism>
<feature type="region of interest" description="Disordered" evidence="1">
    <location>
        <begin position="110"/>
        <end position="156"/>
    </location>
</feature>
<name>A0A183C9G5_GLOPA</name>
<dbReference type="Proteomes" id="UP000050741">
    <property type="component" value="Unassembled WGS sequence"/>
</dbReference>
<sequence length="212" mass="23464">MLNCSSYFLAMFISSIAMFSRREGVEGIFYRNIPFQYKTAANVERPKSIADIGGTNDDDQIATKGEGGNGIRALLNEIEAQDSRRLFADGDGAVERSRASFPRRTARLIPLLPSGGSMNTNTDQQQQQQPLESEMEQQPKFVQQGQGSSSSSSSSSASSLQSLIALRPDYAFKNVADFLRNFFDSRIERSRKNVADDGRTAADWRAARSMQI</sequence>
<protein>
    <submittedName>
        <fullName evidence="3">Uncharacterized protein</fullName>
    </submittedName>
</protein>
<evidence type="ECO:0000313" key="3">
    <source>
        <dbReference type="WBParaSite" id="GPLIN_000951300"/>
    </source>
</evidence>
<dbReference type="AlphaFoldDB" id="A0A183C9G5"/>
<feature type="compositionally biased region" description="Low complexity" evidence="1">
    <location>
        <begin position="124"/>
        <end position="156"/>
    </location>
</feature>
<reference evidence="2" key="1">
    <citation type="submission" date="2014-05" db="EMBL/GenBank/DDBJ databases">
        <title>The genome and life-stage specific transcriptomes of Globodera pallida elucidate key aspects of plant parasitism by a cyst nematode.</title>
        <authorList>
            <person name="Cotton J.A."/>
            <person name="Lilley C.J."/>
            <person name="Jones L.M."/>
            <person name="Kikuchi T."/>
            <person name="Reid A.J."/>
            <person name="Thorpe P."/>
            <person name="Tsai I.J."/>
            <person name="Beasley H."/>
            <person name="Blok V."/>
            <person name="Cock P.J.A."/>
            <person name="Van den Akker S.E."/>
            <person name="Holroyd N."/>
            <person name="Hunt M."/>
            <person name="Mantelin S."/>
            <person name="Naghra H."/>
            <person name="Pain A."/>
            <person name="Palomares-Rius J.E."/>
            <person name="Zarowiecki M."/>
            <person name="Berriman M."/>
            <person name="Jones J.T."/>
            <person name="Urwin P.E."/>
        </authorList>
    </citation>
    <scope>NUCLEOTIDE SEQUENCE [LARGE SCALE GENOMIC DNA]</scope>
    <source>
        <strain evidence="2">Lindley</strain>
    </source>
</reference>
<dbReference type="WBParaSite" id="GPLIN_000951300">
    <property type="protein sequence ID" value="GPLIN_000951300"/>
    <property type="gene ID" value="GPLIN_000951300"/>
</dbReference>
<evidence type="ECO:0000256" key="1">
    <source>
        <dbReference type="SAM" id="MobiDB-lite"/>
    </source>
</evidence>
<reference evidence="3" key="2">
    <citation type="submission" date="2016-06" db="UniProtKB">
        <authorList>
            <consortium name="WormBaseParasite"/>
        </authorList>
    </citation>
    <scope>IDENTIFICATION</scope>
</reference>
<evidence type="ECO:0000313" key="2">
    <source>
        <dbReference type="Proteomes" id="UP000050741"/>
    </source>
</evidence>
<accession>A0A183C9G5</accession>